<organism evidence="3 4">
    <name type="scientific">Caulochytrium protostelioides</name>
    <dbReference type="NCBI Taxonomy" id="1555241"/>
    <lineage>
        <taxon>Eukaryota</taxon>
        <taxon>Fungi</taxon>
        <taxon>Fungi incertae sedis</taxon>
        <taxon>Chytridiomycota</taxon>
        <taxon>Chytridiomycota incertae sedis</taxon>
        <taxon>Chytridiomycetes</taxon>
        <taxon>Caulochytriales</taxon>
        <taxon>Caulochytriaceae</taxon>
        <taxon>Caulochytrium</taxon>
    </lineage>
</organism>
<feature type="region of interest" description="Disordered" evidence="1">
    <location>
        <begin position="223"/>
        <end position="247"/>
    </location>
</feature>
<feature type="transmembrane region" description="Helical" evidence="2">
    <location>
        <begin position="55"/>
        <end position="85"/>
    </location>
</feature>
<keyword evidence="2" id="KW-0812">Transmembrane</keyword>
<name>A0A4P9XFB7_9FUNG</name>
<protein>
    <submittedName>
        <fullName evidence="3">Uncharacterized protein</fullName>
    </submittedName>
</protein>
<feature type="region of interest" description="Disordered" evidence="1">
    <location>
        <begin position="301"/>
        <end position="359"/>
    </location>
</feature>
<dbReference type="EMBL" id="ML014111">
    <property type="protein sequence ID" value="RKP04262.1"/>
    <property type="molecule type" value="Genomic_DNA"/>
</dbReference>
<proteinExistence type="predicted"/>
<feature type="compositionally biased region" description="Polar residues" evidence="1">
    <location>
        <begin position="231"/>
        <end position="244"/>
    </location>
</feature>
<gene>
    <name evidence="3" type="ORF">CXG81DRAFT_16245</name>
</gene>
<feature type="transmembrane region" description="Helical" evidence="2">
    <location>
        <begin position="139"/>
        <end position="158"/>
    </location>
</feature>
<dbReference type="AlphaFoldDB" id="A0A4P9XFB7"/>
<keyword evidence="2" id="KW-1133">Transmembrane helix</keyword>
<feature type="compositionally biased region" description="Low complexity" evidence="1">
    <location>
        <begin position="321"/>
        <end position="336"/>
    </location>
</feature>
<feature type="transmembrane region" description="Helical" evidence="2">
    <location>
        <begin position="21"/>
        <end position="43"/>
    </location>
</feature>
<sequence>MDRIQEALQWPRSSARCPRRVSIALIALSMALGTALSGYLFGWGTIVRYSGARGALWLLLSVASLCVVTFPLIGFCGIWACIAAVPHSVLGIARLMTLQALCLAASHLGLGLFVGGYAMGRHGRDPVPSQPTGRPPGGWAPMMVISFATLVTQSLAAWQLTQYADILHDTPLPDWRSTPCSDGVAPCNHRRTPAASVAGSIADALAQRTPAVRSVEATILLVPPSNPPSLRVSSPPGQNPSESGSEIMEPVDATAGTVWPDCTRRMTWGGLTKPELVYGTMETPSEGCVLISTSPWDDLMGPPGVAWSERSRHPISESEDSLSSSFSQSASDASSLGERPWPDLRTTLALAKQSSHETK</sequence>
<evidence type="ECO:0000313" key="3">
    <source>
        <dbReference type="EMBL" id="RKP04262.1"/>
    </source>
</evidence>
<reference evidence="4" key="1">
    <citation type="journal article" date="2018" name="Nat. Microbiol.">
        <title>Leveraging single-cell genomics to expand the fungal tree of life.</title>
        <authorList>
            <person name="Ahrendt S.R."/>
            <person name="Quandt C.A."/>
            <person name="Ciobanu D."/>
            <person name="Clum A."/>
            <person name="Salamov A."/>
            <person name="Andreopoulos B."/>
            <person name="Cheng J.F."/>
            <person name="Woyke T."/>
            <person name="Pelin A."/>
            <person name="Henrissat B."/>
            <person name="Reynolds N.K."/>
            <person name="Benny G.L."/>
            <person name="Smith M.E."/>
            <person name="James T.Y."/>
            <person name="Grigoriev I.V."/>
        </authorList>
    </citation>
    <scope>NUCLEOTIDE SEQUENCE [LARGE SCALE GENOMIC DNA]</scope>
    <source>
        <strain evidence="4">ATCC 52028</strain>
    </source>
</reference>
<evidence type="ECO:0000313" key="4">
    <source>
        <dbReference type="Proteomes" id="UP000274922"/>
    </source>
</evidence>
<dbReference type="Proteomes" id="UP000274922">
    <property type="component" value="Unassembled WGS sequence"/>
</dbReference>
<evidence type="ECO:0000256" key="1">
    <source>
        <dbReference type="SAM" id="MobiDB-lite"/>
    </source>
</evidence>
<evidence type="ECO:0000256" key="2">
    <source>
        <dbReference type="SAM" id="Phobius"/>
    </source>
</evidence>
<feature type="transmembrane region" description="Helical" evidence="2">
    <location>
        <begin position="97"/>
        <end position="119"/>
    </location>
</feature>
<keyword evidence="4" id="KW-1185">Reference proteome</keyword>
<accession>A0A4P9XFB7</accession>
<keyword evidence="2" id="KW-0472">Membrane</keyword>